<dbReference type="InterPro" id="IPR019108">
    <property type="entry name" value="Caa3_assmbl_CtaG-rel"/>
</dbReference>
<dbReference type="Pfam" id="PF09678">
    <property type="entry name" value="Caa3_CtaG"/>
    <property type="match status" value="1"/>
</dbReference>
<keyword evidence="8" id="KW-1185">Reference proteome</keyword>
<evidence type="ECO:0008006" key="9">
    <source>
        <dbReference type="Google" id="ProtNLM"/>
    </source>
</evidence>
<evidence type="ECO:0000256" key="6">
    <source>
        <dbReference type="SAM" id="Phobius"/>
    </source>
</evidence>
<evidence type="ECO:0000256" key="5">
    <source>
        <dbReference type="ARBA" id="ARBA00023136"/>
    </source>
</evidence>
<feature type="transmembrane region" description="Helical" evidence="6">
    <location>
        <begin position="186"/>
        <end position="208"/>
    </location>
</feature>
<evidence type="ECO:0000313" key="8">
    <source>
        <dbReference type="Proteomes" id="UP000092661"/>
    </source>
</evidence>
<keyword evidence="2" id="KW-1003">Cell membrane</keyword>
<organism evidence="7 8">
    <name type="scientific">Planococcus antarcticus DSM 14505</name>
    <dbReference type="NCBI Taxonomy" id="1185653"/>
    <lineage>
        <taxon>Bacteria</taxon>
        <taxon>Bacillati</taxon>
        <taxon>Bacillota</taxon>
        <taxon>Bacilli</taxon>
        <taxon>Bacillales</taxon>
        <taxon>Caryophanaceae</taxon>
        <taxon>Planococcus</taxon>
    </lineage>
</organism>
<keyword evidence="3 6" id="KW-0812">Transmembrane</keyword>
<sequence>MEHNLQPGIASLEAAVVVLLFTAFLLYPLAAVLTSLRYKAWPLYRIFLWSFGIFTIAITFTGPLADFAQAHFVGHMWTHLLLGMLAPLLLLLAMPMTLLLRSLPVRVARNVSFILKSRPFMLLSNPAVALVLNTGGLYILYLSNLFGWMHQSLIVYAIVHLHVFLAGYLFTASIIYIDVTAHRLSYLFRSIVLILSLAAHKILSKIIYANPPANVPRAQAEAGGMVMYYGGDFIELAIIVILCYQWYKATTPRKTASIGEI</sequence>
<gene>
    <name evidence="7" type="ORF">BBH88_11925</name>
</gene>
<feature type="transmembrane region" description="Helical" evidence="6">
    <location>
        <begin position="120"/>
        <end position="141"/>
    </location>
</feature>
<keyword evidence="5 6" id="KW-0472">Membrane</keyword>
<evidence type="ECO:0000256" key="2">
    <source>
        <dbReference type="ARBA" id="ARBA00022475"/>
    </source>
</evidence>
<feature type="transmembrane region" description="Helical" evidence="6">
    <location>
        <begin position="77"/>
        <end position="100"/>
    </location>
</feature>
<dbReference type="RefSeq" id="WP_065536881.1">
    <property type="nucleotide sequence ID" value="NZ_CP016534.2"/>
</dbReference>
<accession>A0ABN4RG03</accession>
<dbReference type="EMBL" id="CP016534">
    <property type="protein sequence ID" value="ANU10965.1"/>
    <property type="molecule type" value="Genomic_DNA"/>
</dbReference>
<comment type="subcellular location">
    <subcellularLocation>
        <location evidence="1">Cell membrane</location>
        <topology evidence="1">Multi-pass membrane protein</topology>
    </subcellularLocation>
</comment>
<evidence type="ECO:0000313" key="7">
    <source>
        <dbReference type="EMBL" id="ANU10965.1"/>
    </source>
</evidence>
<evidence type="ECO:0000256" key="4">
    <source>
        <dbReference type="ARBA" id="ARBA00022989"/>
    </source>
</evidence>
<reference evidence="7" key="1">
    <citation type="submission" date="2016-10" db="EMBL/GenBank/DDBJ databases">
        <authorList>
            <person name="See-Too W.S."/>
        </authorList>
    </citation>
    <scope>NUCLEOTIDE SEQUENCE</scope>
    <source>
        <strain evidence="7">DSM 14505</strain>
    </source>
</reference>
<feature type="transmembrane region" description="Helical" evidence="6">
    <location>
        <begin position="153"/>
        <end position="179"/>
    </location>
</feature>
<feature type="transmembrane region" description="Helical" evidence="6">
    <location>
        <begin position="228"/>
        <end position="247"/>
    </location>
</feature>
<proteinExistence type="predicted"/>
<dbReference type="Proteomes" id="UP000092661">
    <property type="component" value="Chromosome"/>
</dbReference>
<protein>
    <recommendedName>
        <fullName evidence="9">Cytochrome c oxidase assembly protein</fullName>
    </recommendedName>
</protein>
<evidence type="ECO:0000256" key="3">
    <source>
        <dbReference type="ARBA" id="ARBA00022692"/>
    </source>
</evidence>
<feature type="transmembrane region" description="Helical" evidence="6">
    <location>
        <begin position="12"/>
        <end position="34"/>
    </location>
</feature>
<keyword evidence="4 6" id="KW-1133">Transmembrane helix</keyword>
<feature type="transmembrane region" description="Helical" evidence="6">
    <location>
        <begin position="46"/>
        <end position="65"/>
    </location>
</feature>
<evidence type="ECO:0000256" key="1">
    <source>
        <dbReference type="ARBA" id="ARBA00004651"/>
    </source>
</evidence>
<name>A0ABN4RG03_9BACL</name>